<dbReference type="SUPFAM" id="SSF52540">
    <property type="entry name" value="P-loop containing nucleoside triphosphate hydrolases"/>
    <property type="match status" value="1"/>
</dbReference>
<keyword evidence="2" id="KW-1185">Reference proteome</keyword>
<dbReference type="AlphaFoldDB" id="A0A9N9CFB8"/>
<evidence type="ECO:0000313" key="2">
    <source>
        <dbReference type="Proteomes" id="UP000789342"/>
    </source>
</evidence>
<dbReference type="EMBL" id="CAJVPV010006060">
    <property type="protein sequence ID" value="CAG8599775.1"/>
    <property type="molecule type" value="Genomic_DNA"/>
</dbReference>
<feature type="non-terminal residue" evidence="1">
    <location>
        <position position="1"/>
    </location>
</feature>
<organism evidence="1 2">
    <name type="scientific">Acaulospora morrowiae</name>
    <dbReference type="NCBI Taxonomy" id="94023"/>
    <lineage>
        <taxon>Eukaryota</taxon>
        <taxon>Fungi</taxon>
        <taxon>Fungi incertae sedis</taxon>
        <taxon>Mucoromycota</taxon>
        <taxon>Glomeromycotina</taxon>
        <taxon>Glomeromycetes</taxon>
        <taxon>Diversisporales</taxon>
        <taxon>Acaulosporaceae</taxon>
        <taxon>Acaulospora</taxon>
    </lineage>
</organism>
<reference evidence="1" key="1">
    <citation type="submission" date="2021-06" db="EMBL/GenBank/DDBJ databases">
        <authorList>
            <person name="Kallberg Y."/>
            <person name="Tangrot J."/>
            <person name="Rosling A."/>
        </authorList>
    </citation>
    <scope>NUCLEOTIDE SEQUENCE</scope>
    <source>
        <strain evidence="1">CL551</strain>
    </source>
</reference>
<proteinExistence type="predicted"/>
<dbReference type="InterPro" id="IPR027417">
    <property type="entry name" value="P-loop_NTPase"/>
</dbReference>
<gene>
    <name evidence="1" type="ORF">AMORRO_LOCUS7731</name>
</gene>
<name>A0A9N9CFB8_9GLOM</name>
<dbReference type="OrthoDB" id="2377236at2759"/>
<dbReference type="Proteomes" id="UP000789342">
    <property type="component" value="Unassembled WGS sequence"/>
</dbReference>
<comment type="caution">
    <text evidence="1">The sequence shown here is derived from an EMBL/GenBank/DDBJ whole genome shotgun (WGS) entry which is preliminary data.</text>
</comment>
<evidence type="ECO:0000313" key="1">
    <source>
        <dbReference type="EMBL" id="CAG8599775.1"/>
    </source>
</evidence>
<sequence length="682" mass="78197">IVVLAGVSGGGKTSTTFGIAMQHWSIYIEFSPGAGTYGNHVGKELETIKDEQPKFEQHDQQRHVFRMLDGVILSRGLLLIKTLIEKNTLTPKEWLFSQLRTNDSKIRTKLARENYDTFNVNALIESINDCLNVESLTLIFDEAQVLCRSEYGEYKGSSVPNKKWNLLQAYIEHLTNLPVTCLLAGTYMHMSSGISLVTSVGKKRDLKDHIVLKLPFLSHNDVLRSLNAVIDLTDVSPKILNLLGCFLKGRPRNCASFVRLLISERISVNRTKDQKNQEIIKLLEKWYKMICEDMADYLENACKYLDANNLNPDRAIIDVLRLRVFYNRKYESAIKLLQHSIIPCKSPECITLGSSKLTPDIIEINTSLESYLVSSIELFLKNTRRKTLVEVFIDEIIRLDSIPSIGNEFDAIFITAIIQKRGISAREELNRWKNGQQFDLPSWITPTMKFVTISNLSKAVPIAKYVEDETYSYYAIQPDTYSGSDLVISLVDDKQNIVLLSASCTVSGSPIKRDKIKKQLIKSCMKFQYMECPRRRKNSEIVEFSPCKKRTRLQTGLDVIPDDTTAKENDSEEDEGDFDDVDYDLDYTKNIEKYRISNVSERAENHEKIKTSTENRKHIYVSVELPHRRSKRPELFRFNEYGDLVIIVDDRNMEHIFGPVIKELVDSLRFVSLHNKLVVNAF</sequence>
<accession>A0A9N9CFB8</accession>
<protein>
    <submittedName>
        <fullName evidence="1">4909_t:CDS:1</fullName>
    </submittedName>
</protein>